<dbReference type="SUPFAM" id="SSF51735">
    <property type="entry name" value="NAD(P)-binding Rossmann-fold domains"/>
    <property type="match status" value="1"/>
</dbReference>
<dbReference type="InterPro" id="IPR002347">
    <property type="entry name" value="SDR_fam"/>
</dbReference>
<dbReference type="EMBL" id="CP001778">
    <property type="protein sequence ID" value="ADD43912.1"/>
    <property type="molecule type" value="Genomic_DNA"/>
</dbReference>
<dbReference type="OrthoDB" id="517007at2"/>
<dbReference type="FunFam" id="3.40.50.720:FF:000084">
    <property type="entry name" value="Short-chain dehydrogenase reductase"/>
    <property type="match status" value="1"/>
</dbReference>
<evidence type="ECO:0000256" key="1">
    <source>
        <dbReference type="ARBA" id="ARBA00006484"/>
    </source>
</evidence>
<proteinExistence type="inferred from homology"/>
<keyword evidence="4" id="KW-1185">Reference proteome</keyword>
<accession>D3Q2H9</accession>
<dbReference type="Gene3D" id="3.40.50.720">
    <property type="entry name" value="NAD(P)-binding Rossmann-like Domain"/>
    <property type="match status" value="1"/>
</dbReference>
<comment type="similarity">
    <text evidence="1">Belongs to the short-chain dehydrogenases/reductases (SDR) family.</text>
</comment>
<keyword evidence="2" id="KW-0560">Oxidoreductase</keyword>
<evidence type="ECO:0000313" key="3">
    <source>
        <dbReference type="EMBL" id="ADD43912.1"/>
    </source>
</evidence>
<dbReference type="AlphaFoldDB" id="D3Q2H9"/>
<name>D3Q2H9_STANL</name>
<evidence type="ECO:0000256" key="2">
    <source>
        <dbReference type="ARBA" id="ARBA00023002"/>
    </source>
</evidence>
<dbReference type="InterPro" id="IPR036291">
    <property type="entry name" value="NAD(P)-bd_dom_sf"/>
</dbReference>
<dbReference type="Proteomes" id="UP000000844">
    <property type="component" value="Chromosome"/>
</dbReference>
<evidence type="ECO:0000313" key="4">
    <source>
        <dbReference type="Proteomes" id="UP000000844"/>
    </source>
</evidence>
<protein>
    <submittedName>
        <fullName evidence="3">Short-chain dehydrogenase/reductase SDR</fullName>
    </submittedName>
</protein>
<dbReference type="eggNOG" id="COG1028">
    <property type="taxonomic scope" value="Bacteria"/>
</dbReference>
<organism evidence="3 4">
    <name type="scientific">Stackebrandtia nassauensis (strain DSM 44728 / CIP 108903 / NRRL B-16338 / NBRC 102104 / LLR-40K-21)</name>
    <dbReference type="NCBI Taxonomy" id="446470"/>
    <lineage>
        <taxon>Bacteria</taxon>
        <taxon>Bacillati</taxon>
        <taxon>Actinomycetota</taxon>
        <taxon>Actinomycetes</taxon>
        <taxon>Glycomycetales</taxon>
        <taxon>Glycomycetaceae</taxon>
        <taxon>Stackebrandtia</taxon>
    </lineage>
</organism>
<sequence length="247" mass="25665">MPQLEGKGAVVTGGSRGIGRAIVERLAADGATVVFSYASNKTAADEVVATVTASGGTAHAVAADFTDPEAPERLMAAAAELLPGLDILVNNAVMEITPTPLTEVTDELFDTTFTANARAPFQTLRYAAKNMNDDGRVINISTLNTSRPFPGLTTYVSGKGALEQMTNVAAFELGARGITANVVSPGATDTDLLRDTNPPEALEMLNTMTPLGRLGLPSDIADVVSFLAGPDSRWITGQNIRATGGLM</sequence>
<dbReference type="GO" id="GO:0016491">
    <property type="term" value="F:oxidoreductase activity"/>
    <property type="evidence" value="ECO:0007669"/>
    <property type="project" value="UniProtKB-KW"/>
</dbReference>
<dbReference type="PANTHER" id="PTHR43639:SF1">
    <property type="entry name" value="SHORT-CHAIN DEHYDROGENASE_REDUCTASE FAMILY PROTEIN"/>
    <property type="match status" value="1"/>
</dbReference>
<reference evidence="3 4" key="1">
    <citation type="journal article" date="2009" name="Stand. Genomic Sci.">
        <title>Complete genome sequence of Stackebrandtia nassauensis type strain (LLR-40K-21).</title>
        <authorList>
            <person name="Munk C."/>
            <person name="Lapidus A."/>
            <person name="Copeland A."/>
            <person name="Jando M."/>
            <person name="Mayilraj S."/>
            <person name="Glavina Del Rio T."/>
            <person name="Nolan M."/>
            <person name="Chen F."/>
            <person name="Lucas S."/>
            <person name="Tice H."/>
            <person name="Cheng J.F."/>
            <person name="Han C."/>
            <person name="Detter J.C."/>
            <person name="Bruce D."/>
            <person name="Goodwin L."/>
            <person name="Chain P."/>
            <person name="Pitluck S."/>
            <person name="Goker M."/>
            <person name="Ovchinikova G."/>
            <person name="Pati A."/>
            <person name="Ivanova N."/>
            <person name="Mavromatis K."/>
            <person name="Chen A."/>
            <person name="Palaniappan K."/>
            <person name="Land M."/>
            <person name="Hauser L."/>
            <person name="Chang Y.J."/>
            <person name="Jeffries C.D."/>
            <person name="Bristow J."/>
            <person name="Eisen J.A."/>
            <person name="Markowitz V."/>
            <person name="Hugenholtz P."/>
            <person name="Kyrpides N.C."/>
            <person name="Klenk H.P."/>
        </authorList>
    </citation>
    <scope>NUCLEOTIDE SEQUENCE [LARGE SCALE GENOMIC DNA]</scope>
    <source>
        <strain evidence="4">DSM 44728 / CIP 108903 / NRRL B-16338 / NBRC 102104 / LLR-40K-21</strain>
    </source>
</reference>
<dbReference type="PRINTS" id="PR00080">
    <property type="entry name" value="SDRFAMILY"/>
</dbReference>
<dbReference type="PRINTS" id="PR00081">
    <property type="entry name" value="GDHRDH"/>
</dbReference>
<gene>
    <name evidence="3" type="ordered locus">Snas_4263</name>
</gene>
<dbReference type="Pfam" id="PF13561">
    <property type="entry name" value="adh_short_C2"/>
    <property type="match status" value="1"/>
</dbReference>
<dbReference type="STRING" id="446470.Snas_4263"/>
<dbReference type="KEGG" id="sna:Snas_4263"/>
<dbReference type="RefSeq" id="WP_013019483.1">
    <property type="nucleotide sequence ID" value="NC_013947.1"/>
</dbReference>
<dbReference type="HOGENOM" id="CLU_010194_1_3_11"/>
<dbReference type="PANTHER" id="PTHR43639">
    <property type="entry name" value="OXIDOREDUCTASE, SHORT-CHAIN DEHYDROGENASE/REDUCTASE FAMILY (AFU_ORTHOLOGUE AFUA_5G02870)"/>
    <property type="match status" value="1"/>
</dbReference>